<sequence length="46" mass="5638">MKPQSRFQDAGNAEGSWVKLERWNALTTEKQKKFLFTLILWWSYFR</sequence>
<protein>
    <submittedName>
        <fullName evidence="1">Uncharacterized protein</fullName>
    </submittedName>
</protein>
<dbReference type="HOGENOM" id="CLU_3182449_0_0_3"/>
<proteinExistence type="predicted"/>
<evidence type="ECO:0000313" key="2">
    <source>
        <dbReference type="Proteomes" id="UP000003835"/>
    </source>
</evidence>
<gene>
    <name evidence="1" type="ORF">MC7420_1450</name>
</gene>
<name>B4VRV2_9CYAN</name>
<reference evidence="1 2" key="1">
    <citation type="submission" date="2008-07" db="EMBL/GenBank/DDBJ databases">
        <authorList>
            <person name="Tandeau de Marsac N."/>
            <person name="Ferriera S."/>
            <person name="Johnson J."/>
            <person name="Kravitz S."/>
            <person name="Beeson K."/>
            <person name="Sutton G."/>
            <person name="Rogers Y.-H."/>
            <person name="Friedman R."/>
            <person name="Frazier M."/>
            <person name="Venter J.C."/>
        </authorList>
    </citation>
    <scope>NUCLEOTIDE SEQUENCE [LARGE SCALE GENOMIC DNA]</scope>
    <source>
        <strain evidence="1 2">PCC 7420</strain>
    </source>
</reference>
<keyword evidence="2" id="KW-1185">Reference proteome</keyword>
<dbReference type="STRING" id="118168.MC7420_1450"/>
<dbReference type="EMBL" id="DS989849">
    <property type="protein sequence ID" value="EDX75532.1"/>
    <property type="molecule type" value="Genomic_DNA"/>
</dbReference>
<accession>B4VRV2</accession>
<dbReference type="Proteomes" id="UP000003835">
    <property type="component" value="Unassembled WGS sequence"/>
</dbReference>
<evidence type="ECO:0000313" key="1">
    <source>
        <dbReference type="EMBL" id="EDX75532.1"/>
    </source>
</evidence>
<organism evidence="1 2">
    <name type="scientific">Coleofasciculus chthonoplastes PCC 7420</name>
    <dbReference type="NCBI Taxonomy" id="118168"/>
    <lineage>
        <taxon>Bacteria</taxon>
        <taxon>Bacillati</taxon>
        <taxon>Cyanobacteriota</taxon>
        <taxon>Cyanophyceae</taxon>
        <taxon>Coleofasciculales</taxon>
        <taxon>Coleofasciculaceae</taxon>
        <taxon>Coleofasciculus</taxon>
    </lineage>
</organism>
<dbReference type="AlphaFoldDB" id="B4VRV2"/>